<comment type="caution">
    <text evidence="5">The sequence shown here is derived from an EMBL/GenBank/DDBJ whole genome shotgun (WGS) entry which is preliminary data.</text>
</comment>
<dbReference type="eggNOG" id="COG0457">
    <property type="taxonomic scope" value="Bacteria"/>
</dbReference>
<feature type="repeat" description="TPR" evidence="2">
    <location>
        <begin position="200"/>
        <end position="233"/>
    </location>
</feature>
<dbReference type="InterPro" id="IPR019734">
    <property type="entry name" value="TPR_rpt"/>
</dbReference>
<dbReference type="Gene3D" id="3.60.40.10">
    <property type="entry name" value="PPM-type phosphatase domain"/>
    <property type="match status" value="1"/>
</dbReference>
<keyword evidence="2" id="KW-0802">TPR repeat</keyword>
<reference evidence="5 6" key="1">
    <citation type="submission" date="2007-01" db="EMBL/GenBank/DDBJ databases">
        <authorList>
            <person name="Haygood M."/>
            <person name="Podell S."/>
            <person name="Anderson C."/>
            <person name="Hopkinson B."/>
            <person name="Roe K."/>
            <person name="Barbeau K."/>
            <person name="Gaasterland T."/>
            <person name="Ferriera S."/>
            <person name="Johnson J."/>
            <person name="Kravitz S."/>
            <person name="Beeson K."/>
            <person name="Sutton G."/>
            <person name="Rogers Y.-H."/>
            <person name="Friedman R."/>
            <person name="Frazier M."/>
            <person name="Venter J.C."/>
        </authorList>
    </citation>
    <scope>NUCLEOTIDE SEQUENCE [LARGE SCALE GENOMIC DNA]</scope>
    <source>
        <strain evidence="5 6">ATCC 23134</strain>
    </source>
</reference>
<evidence type="ECO:0000256" key="1">
    <source>
        <dbReference type="ARBA" id="ARBA00022801"/>
    </source>
</evidence>
<dbReference type="GO" id="GO:0004674">
    <property type="term" value="F:protein serine/threonine kinase activity"/>
    <property type="evidence" value="ECO:0007669"/>
    <property type="project" value="UniProtKB-KW"/>
</dbReference>
<protein>
    <submittedName>
        <fullName evidence="5">Serine/threonine protein kinases</fullName>
    </submittedName>
</protein>
<dbReference type="PROSITE" id="PS50005">
    <property type="entry name" value="TPR"/>
    <property type="match status" value="2"/>
</dbReference>
<dbReference type="InterPro" id="IPR011990">
    <property type="entry name" value="TPR-like_helical_dom_sf"/>
</dbReference>
<evidence type="ECO:0000313" key="5">
    <source>
        <dbReference type="EMBL" id="EAY27147.1"/>
    </source>
</evidence>
<dbReference type="Pfam" id="PF00515">
    <property type="entry name" value="TPR_1"/>
    <property type="match status" value="1"/>
</dbReference>
<keyword evidence="5" id="KW-0723">Serine/threonine-protein kinase</keyword>
<evidence type="ECO:0000256" key="3">
    <source>
        <dbReference type="SAM" id="Phobius"/>
    </source>
</evidence>
<dbReference type="GO" id="GO:0016791">
    <property type="term" value="F:phosphatase activity"/>
    <property type="evidence" value="ECO:0007669"/>
    <property type="project" value="TreeGrafter"/>
</dbReference>
<feature type="repeat" description="TPR" evidence="2">
    <location>
        <begin position="160"/>
        <end position="193"/>
    </location>
</feature>
<dbReference type="SMART" id="SM00331">
    <property type="entry name" value="PP2C_SIG"/>
    <property type="match status" value="1"/>
</dbReference>
<gene>
    <name evidence="5" type="ORF">M23134_08421</name>
</gene>
<dbReference type="eggNOG" id="COG2208">
    <property type="taxonomic scope" value="Bacteria"/>
</dbReference>
<proteinExistence type="predicted"/>
<feature type="transmembrane region" description="Helical" evidence="3">
    <location>
        <begin position="358"/>
        <end position="378"/>
    </location>
</feature>
<dbReference type="OrthoDB" id="1523646at2"/>
<evidence type="ECO:0000259" key="4">
    <source>
        <dbReference type="SMART" id="SM00331"/>
    </source>
</evidence>
<dbReference type="InterPro" id="IPR052016">
    <property type="entry name" value="Bact_Sigma-Reg"/>
</dbReference>
<keyword evidence="3" id="KW-0812">Transmembrane</keyword>
<dbReference type="PANTHER" id="PTHR43156:SF9">
    <property type="entry name" value="HAMP DOMAIN-CONTAINING PROTEIN"/>
    <property type="match status" value="1"/>
</dbReference>
<dbReference type="SUPFAM" id="SSF48452">
    <property type="entry name" value="TPR-like"/>
    <property type="match status" value="2"/>
</dbReference>
<organism evidence="5 6">
    <name type="scientific">Microscilla marina ATCC 23134</name>
    <dbReference type="NCBI Taxonomy" id="313606"/>
    <lineage>
        <taxon>Bacteria</taxon>
        <taxon>Pseudomonadati</taxon>
        <taxon>Bacteroidota</taxon>
        <taxon>Cytophagia</taxon>
        <taxon>Cytophagales</taxon>
        <taxon>Microscillaceae</taxon>
        <taxon>Microscilla</taxon>
    </lineage>
</organism>
<dbReference type="InterPro" id="IPR001932">
    <property type="entry name" value="PPM-type_phosphatase-like_dom"/>
</dbReference>
<keyword evidence="6" id="KW-1185">Reference proteome</keyword>
<keyword evidence="5" id="KW-0808">Transferase</keyword>
<dbReference type="PANTHER" id="PTHR43156">
    <property type="entry name" value="STAGE II SPORULATION PROTEIN E-RELATED"/>
    <property type="match status" value="1"/>
</dbReference>
<feature type="domain" description="PPM-type phosphatase" evidence="4">
    <location>
        <begin position="449"/>
        <end position="680"/>
    </location>
</feature>
<dbReference type="Gene3D" id="1.25.40.10">
    <property type="entry name" value="Tetratricopeptide repeat domain"/>
    <property type="match status" value="1"/>
</dbReference>
<dbReference type="SMART" id="SM00028">
    <property type="entry name" value="TPR"/>
    <property type="match status" value="4"/>
</dbReference>
<name>A1ZR58_MICM2</name>
<accession>A1ZR58</accession>
<keyword evidence="3" id="KW-1133">Transmembrane helix</keyword>
<keyword evidence="1" id="KW-0378">Hydrolase</keyword>
<dbReference type="InterPro" id="IPR036457">
    <property type="entry name" value="PPM-type-like_dom_sf"/>
</dbReference>
<dbReference type="EMBL" id="AAWS01000026">
    <property type="protein sequence ID" value="EAY27147.1"/>
    <property type="molecule type" value="Genomic_DNA"/>
</dbReference>
<keyword evidence="3" id="KW-0472">Membrane</keyword>
<dbReference type="Proteomes" id="UP000004095">
    <property type="component" value="Unassembled WGS sequence"/>
</dbReference>
<dbReference type="AlphaFoldDB" id="A1ZR58"/>
<evidence type="ECO:0000256" key="2">
    <source>
        <dbReference type="PROSITE-ProRule" id="PRU00339"/>
    </source>
</evidence>
<evidence type="ECO:0000313" key="6">
    <source>
        <dbReference type="Proteomes" id="UP000004095"/>
    </source>
</evidence>
<dbReference type="Pfam" id="PF13424">
    <property type="entry name" value="TPR_12"/>
    <property type="match status" value="1"/>
</dbReference>
<dbReference type="Pfam" id="PF07228">
    <property type="entry name" value="SpoIIE"/>
    <property type="match status" value="1"/>
</dbReference>
<keyword evidence="5" id="KW-0418">Kinase</keyword>
<sequence>MYMDIRQYFRFLTIMLWFLAGTAMLYAQDTTTTPKTSQSNIKQLLTQGQQLLDSSPDQAKQLAQSALRIAYQKKDLPAQAKAHGLMGQALMAQTVHERALDHFLKQLSIYQQLNNWLGITHTYNYIALLYRRQLNTSKTHQYSDLALDLAEKFGFKEEIALAYNNIGVAYFYTKDYDKALQYFGNSIQHREELQLTKGLVASYNNMGLVFARMKKYAEALKWYEKSLIINQKDAEIKHMKAATLDNMGDLLAEKGQPTKAKALYDRALKIAQDAGANMRIIETYESLYALAAKQKKHKEALEYHLLYTRLRDSLMSVNASVQIAALQHQFEMVTERKERVLLEKDLDLKKATIRRHKIISYSTIIGLGLMLLLAFVLYRSSRKDRKARKLMGQQSAEINEVNRLLVRSREKLLTKTEMLTLRNQQVTNSIRAAKLIQSAILPFDKRMQDILGEHFLLYLPKDIVSGDFYWMYQIGKVRYVAVADCTGHGVAGSLMSMLGYALLNEIVNKKISNPALMLEELNTMLTASLRQEVTKNQAGMDIILCKITDIEENEETCPRFKVIYAGSRRPLYYTQGDKLIKVKSDKQFIGGYFSHYAPRPFKENEVILAKGEQLYLTSDGFADTPNRARESFSSRRLFKLIESNVHLSLSDQKEVLEHTLETYQKGAEQRDDITILGFKL</sequence>